<dbReference type="AlphaFoldDB" id="V7AGK7"/>
<keyword evidence="1" id="KW-0812">Transmembrane</keyword>
<name>V7AGK7_PHAVU</name>
<dbReference type="OMA" id="KMACISK"/>
<feature type="transmembrane region" description="Helical" evidence="1">
    <location>
        <begin position="86"/>
        <end position="107"/>
    </location>
</feature>
<dbReference type="PANTHER" id="PTHR33659:SF10">
    <property type="match status" value="1"/>
</dbReference>
<dbReference type="PANTHER" id="PTHR33659">
    <property type="entry name" value="PROTEIN, PUTATIVE-RELATED-RELATED"/>
    <property type="match status" value="1"/>
</dbReference>
<dbReference type="EMBL" id="CM002298">
    <property type="protein sequence ID" value="ESW03993.1"/>
    <property type="molecule type" value="Genomic_DNA"/>
</dbReference>
<dbReference type="OrthoDB" id="1432495at2759"/>
<proteinExistence type="predicted"/>
<keyword evidence="1" id="KW-0472">Membrane</keyword>
<keyword evidence="3" id="KW-1185">Reference proteome</keyword>
<sequence length="108" mass="11593">MKGPQHDLSTILPTPTATPLAQAIYKVSIIFLCLRKMACISKSRTMFFFMSFLVGLVFAAGVRAQTSEFPQAPAPAPTMDAGAGFLVTYSGAFVCYSLLLSLIALLCH</sequence>
<protein>
    <submittedName>
        <fullName evidence="2">Uncharacterized protein</fullName>
    </submittedName>
</protein>
<reference evidence="3" key="1">
    <citation type="journal article" date="2014" name="Nat. Genet.">
        <title>A reference genome for common bean and genome-wide analysis of dual domestications.</title>
        <authorList>
            <person name="Schmutz J."/>
            <person name="McClean P.E."/>
            <person name="Mamidi S."/>
            <person name="Wu G.A."/>
            <person name="Cannon S.B."/>
            <person name="Grimwood J."/>
            <person name="Jenkins J."/>
            <person name="Shu S."/>
            <person name="Song Q."/>
            <person name="Chavarro C."/>
            <person name="Torres-Torres M."/>
            <person name="Geffroy V."/>
            <person name="Moghaddam S.M."/>
            <person name="Gao D."/>
            <person name="Abernathy B."/>
            <person name="Barry K."/>
            <person name="Blair M."/>
            <person name="Brick M.A."/>
            <person name="Chovatia M."/>
            <person name="Gepts P."/>
            <person name="Goodstein D.M."/>
            <person name="Gonzales M."/>
            <person name="Hellsten U."/>
            <person name="Hyten D.L."/>
            <person name="Jia G."/>
            <person name="Kelly J.D."/>
            <person name="Kudrna D."/>
            <person name="Lee R."/>
            <person name="Richard M.M."/>
            <person name="Miklas P.N."/>
            <person name="Osorno J.M."/>
            <person name="Rodrigues J."/>
            <person name="Thareau V."/>
            <person name="Urrea C.A."/>
            <person name="Wang M."/>
            <person name="Yu Y."/>
            <person name="Zhang M."/>
            <person name="Wing R.A."/>
            <person name="Cregan P.B."/>
            <person name="Rokhsar D.S."/>
            <person name="Jackson S.A."/>
        </authorList>
    </citation>
    <scope>NUCLEOTIDE SEQUENCE [LARGE SCALE GENOMIC DNA]</scope>
    <source>
        <strain evidence="3">cv. G19833</strain>
    </source>
</reference>
<evidence type="ECO:0000313" key="3">
    <source>
        <dbReference type="Proteomes" id="UP000000226"/>
    </source>
</evidence>
<evidence type="ECO:0000313" key="2">
    <source>
        <dbReference type="EMBL" id="ESW03993.1"/>
    </source>
</evidence>
<organism evidence="2 3">
    <name type="scientific">Phaseolus vulgaris</name>
    <name type="common">Kidney bean</name>
    <name type="synonym">French bean</name>
    <dbReference type="NCBI Taxonomy" id="3885"/>
    <lineage>
        <taxon>Eukaryota</taxon>
        <taxon>Viridiplantae</taxon>
        <taxon>Streptophyta</taxon>
        <taxon>Embryophyta</taxon>
        <taxon>Tracheophyta</taxon>
        <taxon>Spermatophyta</taxon>
        <taxon>Magnoliopsida</taxon>
        <taxon>eudicotyledons</taxon>
        <taxon>Gunneridae</taxon>
        <taxon>Pentapetalae</taxon>
        <taxon>rosids</taxon>
        <taxon>fabids</taxon>
        <taxon>Fabales</taxon>
        <taxon>Fabaceae</taxon>
        <taxon>Papilionoideae</taxon>
        <taxon>50 kb inversion clade</taxon>
        <taxon>NPAAA clade</taxon>
        <taxon>indigoferoid/millettioid clade</taxon>
        <taxon>Phaseoleae</taxon>
        <taxon>Phaseolus</taxon>
    </lineage>
</organism>
<feature type="transmembrane region" description="Helical" evidence="1">
    <location>
        <begin position="46"/>
        <end position="66"/>
    </location>
</feature>
<evidence type="ECO:0000256" key="1">
    <source>
        <dbReference type="SAM" id="Phobius"/>
    </source>
</evidence>
<accession>V7AGK7</accession>
<gene>
    <name evidence="2" type="ORF">PHAVU_011G058200g</name>
</gene>
<feature type="transmembrane region" description="Helical" evidence="1">
    <location>
        <begin position="16"/>
        <end position="34"/>
    </location>
</feature>
<keyword evidence="1" id="KW-1133">Transmembrane helix</keyword>
<dbReference type="Gramene" id="ESW03993">
    <property type="protein sequence ID" value="ESW03993"/>
    <property type="gene ID" value="PHAVU_011G058200g"/>
</dbReference>
<dbReference type="Proteomes" id="UP000000226">
    <property type="component" value="Chromosome 11"/>
</dbReference>